<evidence type="ECO:0000313" key="1">
    <source>
        <dbReference type="EMBL" id="ATU84128.1"/>
    </source>
</evidence>
<accession>A0A2D3I6X1</accession>
<dbReference type="EMBL" id="MF768985">
    <property type="protein sequence ID" value="ATU84128.1"/>
    <property type="molecule type" value="Genomic_DNA"/>
</dbReference>
<protein>
    <submittedName>
        <fullName evidence="1">ORF79</fullName>
    </submittedName>
</protein>
<sequence length="63" mass="7373">MIMRVLFWTKDGATTRRVFLSSEHNLSTRITSAGEKSCKPWTITTTTRIRRGRMLVEHLRSHL</sequence>
<dbReference type="Proteomes" id="UP000267516">
    <property type="component" value="Segment"/>
</dbReference>
<name>A0A2D3I6X1_9VIRU</name>
<proteinExistence type="predicted"/>
<organism evidence="1">
    <name type="scientific">White spot syndrome virus</name>
    <dbReference type="NCBI Taxonomy" id="342409"/>
    <lineage>
        <taxon>Viruses</taxon>
        <taxon>Viruses incertae sedis</taxon>
        <taxon>Naldaviricetes</taxon>
        <taxon>Nimaviridae</taxon>
        <taxon>Whispovirus</taxon>
    </lineage>
</organism>
<reference evidence="1" key="1">
    <citation type="journal article" date="2018" name="Aquaculture">
        <title>Complete genome sequence of a white spot syndrome virus associated with a disease incursion in Australia.</title>
        <authorList>
            <person name="Oakey J."/>
            <person name="Smith C.S."/>
        </authorList>
    </citation>
    <scope>NUCLEOTIDE SEQUENCE [LARGE SCALE GENOMIC DNA]</scope>
    <source>
        <strain evidence="1">WSSV-AU</strain>
    </source>
</reference>